<feature type="binding site" description="axial binding residue" evidence="9">
    <location>
        <position position="374"/>
    </location>
    <ligand>
        <name>heme</name>
        <dbReference type="ChEBI" id="CHEBI:30413"/>
    </ligand>
    <ligandPart>
        <name>Fe</name>
        <dbReference type="ChEBI" id="CHEBI:18248"/>
    </ligandPart>
</feature>
<evidence type="ECO:0000256" key="6">
    <source>
        <dbReference type="ARBA" id="ARBA00023004"/>
    </source>
</evidence>
<dbReference type="InterPro" id="IPR036396">
    <property type="entry name" value="Cyt_P450_sf"/>
</dbReference>
<evidence type="ECO:0000256" key="7">
    <source>
        <dbReference type="ARBA" id="ARBA00023033"/>
    </source>
</evidence>
<comment type="similarity">
    <text evidence="3">Belongs to the cytochrome P450 family.</text>
</comment>
<evidence type="ECO:0000256" key="5">
    <source>
        <dbReference type="ARBA" id="ARBA00022824"/>
    </source>
</evidence>
<keyword evidence="7" id="KW-0560">Oxidoreductase</keyword>
<keyword evidence="4 9" id="KW-0349">Heme</keyword>
<dbReference type="InterPro" id="IPR050196">
    <property type="entry name" value="Cytochrome_P450_Monoox"/>
</dbReference>
<accession>A0AAV4XX48</accession>
<keyword evidence="11" id="KW-1185">Reference proteome</keyword>
<organism evidence="10 11">
    <name type="scientific">Caerostris extrusa</name>
    <name type="common">Bark spider</name>
    <name type="synonym">Caerostris bankana</name>
    <dbReference type="NCBI Taxonomy" id="172846"/>
    <lineage>
        <taxon>Eukaryota</taxon>
        <taxon>Metazoa</taxon>
        <taxon>Ecdysozoa</taxon>
        <taxon>Arthropoda</taxon>
        <taxon>Chelicerata</taxon>
        <taxon>Arachnida</taxon>
        <taxon>Araneae</taxon>
        <taxon>Araneomorphae</taxon>
        <taxon>Entelegynae</taxon>
        <taxon>Araneoidea</taxon>
        <taxon>Araneidae</taxon>
        <taxon>Caerostris</taxon>
    </lineage>
</organism>
<evidence type="ECO:0000256" key="3">
    <source>
        <dbReference type="ARBA" id="ARBA00010617"/>
    </source>
</evidence>
<evidence type="ECO:0000256" key="9">
    <source>
        <dbReference type="PIRSR" id="PIRSR602401-1"/>
    </source>
</evidence>
<dbReference type="GO" id="GO:0020037">
    <property type="term" value="F:heme binding"/>
    <property type="evidence" value="ECO:0007669"/>
    <property type="project" value="InterPro"/>
</dbReference>
<sequence length="429" mass="48990">MSLVSLQFLEPKSTERSIIRPLKKYLFGTRHLLAGYVERKRIIEKSDFHEFFKPYVGNGIFTCDSSQWKARRKLLAAGFHSSMLKGYLVVINKHAQKLVEFLHEETGKESTCIESPLSLCSLDIVCVDSIFLDKPIIHPILLLESILGVKIGALQSEAEEYVSSLHGQALEHLRIAHGFSRKIIKERKLRYMKGETADGSRRPKCLLDVLLKLHIEDQVLDEEGVRQEVDTFIAAGHDTVAVAVKWALYLIGLYPEVQEKIHHELDSVLGADNKCPISIDDLKEFKYLDCVLKESNRLYPPSPAIARKVSEEISICGYKIPKRTTVVASIFFLHRDENVFPDPEKFDPERFLPENSTRIPECAYIPLAAGPRNCIGRVFGEMEVKVLVCHILRNFSLHSLDSRDKVLPIIKFTLQSSQPTRIKFRRRQQ</sequence>
<evidence type="ECO:0000256" key="2">
    <source>
        <dbReference type="ARBA" id="ARBA00004586"/>
    </source>
</evidence>
<keyword evidence="5" id="KW-0256">Endoplasmic reticulum</keyword>
<protein>
    <submittedName>
        <fullName evidence="10">Cytochrome P450 4V2</fullName>
    </submittedName>
</protein>
<evidence type="ECO:0000256" key="8">
    <source>
        <dbReference type="ARBA" id="ARBA00023136"/>
    </source>
</evidence>
<keyword evidence="9" id="KW-0479">Metal-binding</keyword>
<comment type="caution">
    <text evidence="10">The sequence shown here is derived from an EMBL/GenBank/DDBJ whole genome shotgun (WGS) entry which is preliminary data.</text>
</comment>
<dbReference type="GO" id="GO:0016705">
    <property type="term" value="F:oxidoreductase activity, acting on paired donors, with incorporation or reduction of molecular oxygen"/>
    <property type="evidence" value="ECO:0007669"/>
    <property type="project" value="InterPro"/>
</dbReference>
<dbReference type="Proteomes" id="UP001054945">
    <property type="component" value="Unassembled WGS sequence"/>
</dbReference>
<dbReference type="AlphaFoldDB" id="A0AAV4XX48"/>
<name>A0AAV4XX48_CAEEX</name>
<proteinExistence type="inferred from homology"/>
<dbReference type="InterPro" id="IPR002401">
    <property type="entry name" value="Cyt_P450_E_grp-I"/>
</dbReference>
<reference evidence="10 11" key="1">
    <citation type="submission" date="2021-06" db="EMBL/GenBank/DDBJ databases">
        <title>Caerostris extrusa draft genome.</title>
        <authorList>
            <person name="Kono N."/>
            <person name="Arakawa K."/>
        </authorList>
    </citation>
    <scope>NUCLEOTIDE SEQUENCE [LARGE SCALE GENOMIC DNA]</scope>
</reference>
<comment type="subcellular location">
    <subcellularLocation>
        <location evidence="2">Endoplasmic reticulum membrane</location>
    </subcellularLocation>
</comment>
<dbReference type="InterPro" id="IPR001128">
    <property type="entry name" value="Cyt_P450"/>
</dbReference>
<dbReference type="GO" id="GO:0005506">
    <property type="term" value="F:iron ion binding"/>
    <property type="evidence" value="ECO:0007669"/>
    <property type="project" value="InterPro"/>
</dbReference>
<dbReference type="EMBL" id="BPLR01001080">
    <property type="protein sequence ID" value="GIY99730.1"/>
    <property type="molecule type" value="Genomic_DNA"/>
</dbReference>
<dbReference type="GO" id="GO:0005789">
    <property type="term" value="C:endoplasmic reticulum membrane"/>
    <property type="evidence" value="ECO:0007669"/>
    <property type="project" value="UniProtKB-SubCell"/>
</dbReference>
<dbReference type="PANTHER" id="PTHR24291">
    <property type="entry name" value="CYTOCHROME P450 FAMILY 4"/>
    <property type="match status" value="1"/>
</dbReference>
<dbReference type="Pfam" id="PF00067">
    <property type="entry name" value="p450"/>
    <property type="match status" value="1"/>
</dbReference>
<dbReference type="Gene3D" id="1.10.630.10">
    <property type="entry name" value="Cytochrome P450"/>
    <property type="match status" value="1"/>
</dbReference>
<evidence type="ECO:0000256" key="1">
    <source>
        <dbReference type="ARBA" id="ARBA00001971"/>
    </source>
</evidence>
<keyword evidence="6 9" id="KW-0408">Iron</keyword>
<keyword evidence="8" id="KW-0472">Membrane</keyword>
<evidence type="ECO:0000313" key="11">
    <source>
        <dbReference type="Proteomes" id="UP001054945"/>
    </source>
</evidence>
<dbReference type="PRINTS" id="PR00463">
    <property type="entry name" value="EP450I"/>
</dbReference>
<evidence type="ECO:0000313" key="10">
    <source>
        <dbReference type="EMBL" id="GIY99730.1"/>
    </source>
</evidence>
<keyword evidence="7" id="KW-0503">Monooxygenase</keyword>
<dbReference type="SUPFAM" id="SSF48264">
    <property type="entry name" value="Cytochrome P450"/>
    <property type="match status" value="1"/>
</dbReference>
<dbReference type="PANTHER" id="PTHR24291:SF189">
    <property type="entry name" value="CYTOCHROME P450 4C3-RELATED"/>
    <property type="match status" value="1"/>
</dbReference>
<dbReference type="CDD" id="cd20628">
    <property type="entry name" value="CYP4"/>
    <property type="match status" value="1"/>
</dbReference>
<gene>
    <name evidence="10" type="primary">Cyp4v2</name>
    <name evidence="10" type="ORF">CEXT_661901</name>
</gene>
<comment type="cofactor">
    <cofactor evidence="1 9">
        <name>heme</name>
        <dbReference type="ChEBI" id="CHEBI:30413"/>
    </cofactor>
</comment>
<evidence type="ECO:0000256" key="4">
    <source>
        <dbReference type="ARBA" id="ARBA00022617"/>
    </source>
</evidence>
<dbReference type="GO" id="GO:0004497">
    <property type="term" value="F:monooxygenase activity"/>
    <property type="evidence" value="ECO:0007669"/>
    <property type="project" value="UniProtKB-KW"/>
</dbReference>
<dbReference type="PRINTS" id="PR00385">
    <property type="entry name" value="P450"/>
</dbReference>